<evidence type="ECO:0000256" key="8">
    <source>
        <dbReference type="SAM" id="SignalP"/>
    </source>
</evidence>
<evidence type="ECO:0000256" key="7">
    <source>
        <dbReference type="ARBA" id="ARBA00023295"/>
    </source>
</evidence>
<evidence type="ECO:0000259" key="9">
    <source>
        <dbReference type="Pfam" id="PF26410"/>
    </source>
</evidence>
<dbReference type="InterPro" id="IPR001547">
    <property type="entry name" value="Glyco_hydro_5"/>
</dbReference>
<organism evidence="10 11">
    <name type="scientific">Methylocystis parvus</name>
    <dbReference type="NCBI Taxonomy" id="134"/>
    <lineage>
        <taxon>Bacteria</taxon>
        <taxon>Pseudomonadati</taxon>
        <taxon>Pseudomonadota</taxon>
        <taxon>Alphaproteobacteria</taxon>
        <taxon>Hyphomicrobiales</taxon>
        <taxon>Methylocystaceae</taxon>
        <taxon>Methylocystis</taxon>
    </lineage>
</organism>
<evidence type="ECO:0000256" key="6">
    <source>
        <dbReference type="ARBA" id="ARBA00022801"/>
    </source>
</evidence>
<protein>
    <recommendedName>
        <fullName evidence="3">mannan endo-1,4-beta-mannosidase</fullName>
        <ecNumber evidence="3">3.2.1.78</ecNumber>
    </recommendedName>
</protein>
<keyword evidence="7" id="KW-0326">Glycosidase</keyword>
<dbReference type="PANTHER" id="PTHR31451">
    <property type="match status" value="1"/>
</dbReference>
<dbReference type="Proteomes" id="UP000422569">
    <property type="component" value="Chromosome"/>
</dbReference>
<name>A0A6B8M904_9HYPH</name>
<dbReference type="GO" id="GO:0016985">
    <property type="term" value="F:mannan endo-1,4-beta-mannosidase activity"/>
    <property type="evidence" value="ECO:0007669"/>
    <property type="project" value="TreeGrafter"/>
</dbReference>
<proteinExistence type="predicted"/>
<reference evidence="10 11" key="1">
    <citation type="submission" date="2019-09" db="EMBL/GenBank/DDBJ databases">
        <title>Isolation and complete genome sequencing of Methylocystis species.</title>
        <authorList>
            <person name="Rumah B.L."/>
            <person name="Stead C.E."/>
            <person name="Stevens B.C."/>
            <person name="Minton N.P."/>
            <person name="Grosse-Honebrink A."/>
            <person name="Zhang Y."/>
        </authorList>
    </citation>
    <scope>NUCLEOTIDE SEQUENCE [LARGE SCALE GENOMIC DNA]</scope>
    <source>
        <strain evidence="10 11">BRCS2</strain>
    </source>
</reference>
<dbReference type="PANTHER" id="PTHR31451:SF39">
    <property type="entry name" value="MANNAN ENDO-1,4-BETA-MANNOSIDASE 1"/>
    <property type="match status" value="1"/>
</dbReference>
<evidence type="ECO:0000256" key="3">
    <source>
        <dbReference type="ARBA" id="ARBA00012706"/>
    </source>
</evidence>
<evidence type="ECO:0000313" key="11">
    <source>
        <dbReference type="Proteomes" id="UP000422569"/>
    </source>
</evidence>
<dbReference type="GO" id="GO:0005576">
    <property type="term" value="C:extracellular region"/>
    <property type="evidence" value="ECO:0007669"/>
    <property type="project" value="UniProtKB-SubCell"/>
</dbReference>
<evidence type="ECO:0000256" key="4">
    <source>
        <dbReference type="ARBA" id="ARBA00022525"/>
    </source>
</evidence>
<evidence type="ECO:0000256" key="5">
    <source>
        <dbReference type="ARBA" id="ARBA00022729"/>
    </source>
</evidence>
<feature type="domain" description="Glycoside hydrolase family 5" evidence="9">
    <location>
        <begin position="137"/>
        <end position="325"/>
    </location>
</feature>
<dbReference type="KEGG" id="mpar:F7D14_17200"/>
<feature type="chain" id="PRO_5025597150" description="mannan endo-1,4-beta-mannosidase" evidence="8">
    <location>
        <begin position="28"/>
        <end position="391"/>
    </location>
</feature>
<evidence type="ECO:0000256" key="2">
    <source>
        <dbReference type="ARBA" id="ARBA00004613"/>
    </source>
</evidence>
<gene>
    <name evidence="10" type="ORF">F7D14_17200</name>
</gene>
<dbReference type="InterPro" id="IPR045053">
    <property type="entry name" value="MAN-like"/>
</dbReference>
<dbReference type="EC" id="3.2.1.78" evidence="3"/>
<dbReference type="InterPro" id="IPR017853">
    <property type="entry name" value="GH"/>
</dbReference>
<keyword evidence="4" id="KW-0964">Secreted</keyword>
<dbReference type="GO" id="GO:0000272">
    <property type="term" value="P:polysaccharide catabolic process"/>
    <property type="evidence" value="ECO:0007669"/>
    <property type="project" value="InterPro"/>
</dbReference>
<dbReference type="Pfam" id="PF26410">
    <property type="entry name" value="GH5_mannosidase"/>
    <property type="match status" value="1"/>
</dbReference>
<feature type="signal peptide" evidence="8">
    <location>
        <begin position="1"/>
        <end position="27"/>
    </location>
</feature>
<evidence type="ECO:0000313" key="10">
    <source>
        <dbReference type="EMBL" id="QGM99048.1"/>
    </source>
</evidence>
<sequence length="391" mass="44308">MIGRPLRRAALSSLAICAAALHGSACRAEPAFVKAHGYEFQLEGRPFHVAGVNNHYLTFGSQNEVTRVLDDAAAMGANVVRTFLQPVIGSKDGLVRTIWDFKSRAETSNLGVNGNYLLYWDSQNRRMAVNEEANGVAKFDFLVAEASKRGLRLIVCFLDFWDYTGGVQQIRAWYGSDDKKAFFFEDSRTKADYRKWVRYVIERTNPLTGRRYRDDPTIFGWELANEPDDPPKDLRASWIAEMSSYVKSLDPNHLVASGLSNVTDKLSDISIPTIDYSAWHGYPLFYDLSVDEFDDQIREFCAIARKAGKPALLEEFGYARSNPNYVEAYQKWLKTIQDDPDCAGWLVWRLVSRQDSGAFPVDEHDQFDVHNDGGALWRTLRAAAEKFRATP</sequence>
<keyword evidence="11" id="KW-1185">Reference proteome</keyword>
<accession>A0A6B8M904</accession>
<comment type="subcellular location">
    <subcellularLocation>
        <location evidence="2">Secreted</location>
    </subcellularLocation>
</comment>
<dbReference type="EMBL" id="CP044331">
    <property type="protein sequence ID" value="QGM99048.1"/>
    <property type="molecule type" value="Genomic_DNA"/>
</dbReference>
<dbReference type="RefSeq" id="WP_016921478.1">
    <property type="nucleotide sequence ID" value="NZ_CP044331.1"/>
</dbReference>
<dbReference type="Gene3D" id="3.20.20.80">
    <property type="entry name" value="Glycosidases"/>
    <property type="match status" value="1"/>
</dbReference>
<keyword evidence="5 8" id="KW-0732">Signal</keyword>
<dbReference type="AlphaFoldDB" id="A0A6B8M904"/>
<comment type="catalytic activity">
    <reaction evidence="1">
        <text>Random hydrolysis of (1-&gt;4)-beta-D-mannosidic linkages in mannans, galactomannans and glucomannans.</text>
        <dbReference type="EC" id="3.2.1.78"/>
    </reaction>
</comment>
<keyword evidence="6 10" id="KW-0378">Hydrolase</keyword>
<evidence type="ECO:0000256" key="1">
    <source>
        <dbReference type="ARBA" id="ARBA00001678"/>
    </source>
</evidence>
<dbReference type="SUPFAM" id="SSF51445">
    <property type="entry name" value="(Trans)glycosidases"/>
    <property type="match status" value="1"/>
</dbReference>